<reference evidence="1 2" key="1">
    <citation type="submission" date="2007-06" db="EMBL/GenBank/DDBJ databases">
        <title>The Genome Sequence of Coccidioides posadasii RMSCC_3488.</title>
        <authorList>
            <consortium name="Coccidioides Genome Resources Consortium"/>
            <consortium name="The Broad Institute Genome Sequencing Platform"/>
            <person name="Henn M.R."/>
            <person name="Sykes S."/>
            <person name="Young S."/>
            <person name="Jaffe D."/>
            <person name="Berlin A."/>
            <person name="Alvarez P."/>
            <person name="Butler J."/>
            <person name="Gnerre S."/>
            <person name="Grabherr M."/>
            <person name="Mauceli E."/>
            <person name="Brockman W."/>
            <person name="Kodira C."/>
            <person name="Alvarado L."/>
            <person name="Zeng Q."/>
            <person name="Crawford M."/>
            <person name="Antoine C."/>
            <person name="Devon K."/>
            <person name="Galgiani J."/>
            <person name="Orsborn K."/>
            <person name="Lewis M.L."/>
            <person name="Nusbaum C."/>
            <person name="Galagan J."/>
            <person name="Birren B."/>
        </authorList>
    </citation>
    <scope>NUCLEOTIDE SEQUENCE [LARGE SCALE GENOMIC DNA]</scope>
    <source>
        <strain evidence="1 2">RMSCC 3488</strain>
    </source>
</reference>
<dbReference type="EMBL" id="DS268110">
    <property type="protein sequence ID" value="KMM66776.1"/>
    <property type="molecule type" value="Genomic_DNA"/>
</dbReference>
<accession>A0A0J6F1N2</accession>
<organism evidence="1 2">
    <name type="scientific">Coccidioides posadasii RMSCC 3488</name>
    <dbReference type="NCBI Taxonomy" id="454284"/>
    <lineage>
        <taxon>Eukaryota</taxon>
        <taxon>Fungi</taxon>
        <taxon>Dikarya</taxon>
        <taxon>Ascomycota</taxon>
        <taxon>Pezizomycotina</taxon>
        <taxon>Eurotiomycetes</taxon>
        <taxon>Eurotiomycetidae</taxon>
        <taxon>Onygenales</taxon>
        <taxon>Onygenaceae</taxon>
        <taxon>Coccidioides</taxon>
    </lineage>
</organism>
<proteinExistence type="predicted"/>
<sequence length="99" mass="10678">MTTGGANGEWTQRDVVNGKERTATRWAKLLMESAMREWAVFGGGNVIKPPLVRIPGQNIQVPEAWGGDWPRVADLVILLQRVTDKPSLKAGGGSILPGT</sequence>
<dbReference type="VEuPathDB" id="FungiDB:CPAG_03115"/>
<evidence type="ECO:0000313" key="2">
    <source>
        <dbReference type="Proteomes" id="UP000054567"/>
    </source>
</evidence>
<gene>
    <name evidence="1" type="ORF">CPAG_03115</name>
</gene>
<reference evidence="2" key="2">
    <citation type="journal article" date="2009" name="Genome Res.">
        <title>Comparative genomic analyses of the human fungal pathogens Coccidioides and their relatives.</title>
        <authorList>
            <person name="Sharpton T.J."/>
            <person name="Stajich J.E."/>
            <person name="Rounsley S.D."/>
            <person name="Gardner M.J."/>
            <person name="Wortman J.R."/>
            <person name="Jordar V.S."/>
            <person name="Maiti R."/>
            <person name="Kodira C.D."/>
            <person name="Neafsey D.E."/>
            <person name="Zeng Q."/>
            <person name="Hung C.-Y."/>
            <person name="McMahan C."/>
            <person name="Muszewska A."/>
            <person name="Grynberg M."/>
            <person name="Mandel M.A."/>
            <person name="Kellner E.M."/>
            <person name="Barker B.M."/>
            <person name="Galgiani J.N."/>
            <person name="Orbach M.J."/>
            <person name="Kirkland T.N."/>
            <person name="Cole G.T."/>
            <person name="Henn M.R."/>
            <person name="Birren B.W."/>
            <person name="Taylor J.W."/>
        </authorList>
    </citation>
    <scope>NUCLEOTIDE SEQUENCE [LARGE SCALE GENOMIC DNA]</scope>
    <source>
        <strain evidence="2">RMSCC 3488</strain>
    </source>
</reference>
<name>A0A0J6F1N2_COCPO</name>
<reference evidence="2" key="3">
    <citation type="journal article" date="2010" name="Genome Res.">
        <title>Population genomic sequencing of Coccidioides fungi reveals recent hybridization and transposon control.</title>
        <authorList>
            <person name="Neafsey D.E."/>
            <person name="Barker B.M."/>
            <person name="Sharpton T.J."/>
            <person name="Stajich J.E."/>
            <person name="Park D.J."/>
            <person name="Whiston E."/>
            <person name="Hung C.-Y."/>
            <person name="McMahan C."/>
            <person name="White J."/>
            <person name="Sykes S."/>
            <person name="Heiman D."/>
            <person name="Young S."/>
            <person name="Zeng Q."/>
            <person name="Abouelleil A."/>
            <person name="Aftuck L."/>
            <person name="Bessette D."/>
            <person name="Brown A."/>
            <person name="FitzGerald M."/>
            <person name="Lui A."/>
            <person name="Macdonald J.P."/>
            <person name="Priest M."/>
            <person name="Orbach M.J."/>
            <person name="Galgiani J.N."/>
            <person name="Kirkland T.N."/>
            <person name="Cole G.T."/>
            <person name="Birren B.W."/>
            <person name="Henn M.R."/>
            <person name="Taylor J.W."/>
            <person name="Rounsley S.D."/>
        </authorList>
    </citation>
    <scope>NUCLEOTIDE SEQUENCE [LARGE SCALE GENOMIC DNA]</scope>
    <source>
        <strain evidence="2">RMSCC 3488</strain>
    </source>
</reference>
<dbReference type="AlphaFoldDB" id="A0A0J6F1N2"/>
<evidence type="ECO:0000313" key="1">
    <source>
        <dbReference type="EMBL" id="KMM66776.1"/>
    </source>
</evidence>
<protein>
    <submittedName>
        <fullName evidence="1">Uncharacterized protein</fullName>
    </submittedName>
</protein>
<dbReference type="Proteomes" id="UP000054567">
    <property type="component" value="Unassembled WGS sequence"/>
</dbReference>